<keyword evidence="3" id="KW-1185">Reference proteome</keyword>
<feature type="transmembrane region" description="Helical" evidence="1">
    <location>
        <begin position="34"/>
        <end position="52"/>
    </location>
</feature>
<comment type="caution">
    <text evidence="2">The sequence shown here is derived from an EMBL/GenBank/DDBJ whole genome shotgun (WGS) entry which is preliminary data.</text>
</comment>
<feature type="transmembrane region" description="Helical" evidence="1">
    <location>
        <begin position="94"/>
        <end position="113"/>
    </location>
</feature>
<dbReference type="AlphaFoldDB" id="A0A5C5WHI5"/>
<reference evidence="2 3" key="1">
    <citation type="submission" date="2019-02" db="EMBL/GenBank/DDBJ databases">
        <title>Deep-cultivation of Planctomycetes and their phenomic and genomic characterization uncovers novel biology.</title>
        <authorList>
            <person name="Wiegand S."/>
            <person name="Jogler M."/>
            <person name="Boedeker C."/>
            <person name="Pinto D."/>
            <person name="Vollmers J."/>
            <person name="Rivas-Marin E."/>
            <person name="Kohn T."/>
            <person name="Peeters S.H."/>
            <person name="Heuer A."/>
            <person name="Rast P."/>
            <person name="Oberbeckmann S."/>
            <person name="Bunk B."/>
            <person name="Jeske O."/>
            <person name="Meyerdierks A."/>
            <person name="Storesund J.E."/>
            <person name="Kallscheuer N."/>
            <person name="Luecker S."/>
            <person name="Lage O.M."/>
            <person name="Pohl T."/>
            <person name="Merkel B.J."/>
            <person name="Hornburger P."/>
            <person name="Mueller R.-W."/>
            <person name="Bruemmer F."/>
            <person name="Labrenz M."/>
            <person name="Spormann A.M."/>
            <person name="Op Den Camp H."/>
            <person name="Overmann J."/>
            <person name="Amann R."/>
            <person name="Jetten M.S.M."/>
            <person name="Mascher T."/>
            <person name="Medema M.H."/>
            <person name="Devos D.P."/>
            <person name="Kaster A.-K."/>
            <person name="Ovreas L."/>
            <person name="Rohde M."/>
            <person name="Galperin M.Y."/>
            <person name="Jogler C."/>
        </authorList>
    </citation>
    <scope>NUCLEOTIDE SEQUENCE [LARGE SCALE GENOMIC DNA]</scope>
    <source>
        <strain evidence="2 3">Pla22</strain>
    </source>
</reference>
<organism evidence="2 3">
    <name type="scientific">Rubripirellula amarantea</name>
    <dbReference type="NCBI Taxonomy" id="2527999"/>
    <lineage>
        <taxon>Bacteria</taxon>
        <taxon>Pseudomonadati</taxon>
        <taxon>Planctomycetota</taxon>
        <taxon>Planctomycetia</taxon>
        <taxon>Pirellulales</taxon>
        <taxon>Pirellulaceae</taxon>
        <taxon>Rubripirellula</taxon>
    </lineage>
</organism>
<sequence>MMFVVVIGLTTMALLVPMPRGGRMLPAIGDMVHAPLFSALTLFAFACVHQIYPAKSFRIWVIRSLIIAALFVVVGVGSEYMQGYFGRSKSLHDAVADSMGISAALGLLVIWGLRKWRLISRTSASLFLGVSMLPFAVAWWGPTATLADAYAMPREFPMLSSFERPAELERWHFAKCMGKRVRSNVTSGNYALEVAYQVHEHPTATMYEMVRDWSQMDSLRIDATLAPSFQGEFAELAVQIIDARHGSVFRDVHRQIFQLQPGKTLPIEIKCDQMQGPTGRKIDLSSVVYLDLQLVRPDSPTIVRFDSIRLVPQATD</sequence>
<keyword evidence="1" id="KW-0812">Transmembrane</keyword>
<accession>A0A5C5WHI5</accession>
<dbReference type="Proteomes" id="UP000316598">
    <property type="component" value="Unassembled WGS sequence"/>
</dbReference>
<evidence type="ECO:0000313" key="3">
    <source>
        <dbReference type="Proteomes" id="UP000316598"/>
    </source>
</evidence>
<evidence type="ECO:0000313" key="2">
    <source>
        <dbReference type="EMBL" id="TWT49463.1"/>
    </source>
</evidence>
<dbReference type="Gene3D" id="2.60.120.430">
    <property type="entry name" value="Galactose-binding lectin"/>
    <property type="match status" value="1"/>
</dbReference>
<keyword evidence="1" id="KW-1133">Transmembrane helix</keyword>
<protein>
    <recommendedName>
        <fullName evidence="4">VanZ like family protein</fullName>
    </recommendedName>
</protein>
<feature type="transmembrane region" description="Helical" evidence="1">
    <location>
        <begin position="64"/>
        <end position="82"/>
    </location>
</feature>
<evidence type="ECO:0008006" key="4">
    <source>
        <dbReference type="Google" id="ProtNLM"/>
    </source>
</evidence>
<evidence type="ECO:0000256" key="1">
    <source>
        <dbReference type="SAM" id="Phobius"/>
    </source>
</evidence>
<name>A0A5C5WHI5_9BACT</name>
<proteinExistence type="predicted"/>
<keyword evidence="1" id="KW-0472">Membrane</keyword>
<gene>
    <name evidence="2" type="ORF">Pla22_46600</name>
</gene>
<feature type="transmembrane region" description="Helical" evidence="1">
    <location>
        <begin position="125"/>
        <end position="142"/>
    </location>
</feature>
<dbReference type="EMBL" id="SJPI01000003">
    <property type="protein sequence ID" value="TWT49463.1"/>
    <property type="molecule type" value="Genomic_DNA"/>
</dbReference>